<organism evidence="10 11">
    <name type="scientific">Cotesia glomerata</name>
    <name type="common">Lepidopteran parasitic wasp</name>
    <name type="synonym">Apanteles glomeratus</name>
    <dbReference type="NCBI Taxonomy" id="32391"/>
    <lineage>
        <taxon>Eukaryota</taxon>
        <taxon>Metazoa</taxon>
        <taxon>Ecdysozoa</taxon>
        <taxon>Arthropoda</taxon>
        <taxon>Hexapoda</taxon>
        <taxon>Insecta</taxon>
        <taxon>Pterygota</taxon>
        <taxon>Neoptera</taxon>
        <taxon>Endopterygota</taxon>
        <taxon>Hymenoptera</taxon>
        <taxon>Apocrita</taxon>
        <taxon>Ichneumonoidea</taxon>
        <taxon>Braconidae</taxon>
        <taxon>Microgastrinae</taxon>
        <taxon>Cotesia</taxon>
    </lineage>
</organism>
<comment type="cofactor">
    <cofactor evidence="1 8">
        <name>heme</name>
        <dbReference type="ChEBI" id="CHEBI:30413"/>
    </cofactor>
</comment>
<keyword evidence="4 8" id="KW-0479">Metal-binding</keyword>
<evidence type="ECO:0000256" key="5">
    <source>
        <dbReference type="ARBA" id="ARBA00023002"/>
    </source>
</evidence>
<dbReference type="InterPro" id="IPR050479">
    <property type="entry name" value="CYP11_CYP27_families"/>
</dbReference>
<gene>
    <name evidence="10" type="ORF">KQX54_001714</name>
</gene>
<dbReference type="CDD" id="cd11054">
    <property type="entry name" value="CYP24A1-like"/>
    <property type="match status" value="1"/>
</dbReference>
<evidence type="ECO:0000256" key="6">
    <source>
        <dbReference type="ARBA" id="ARBA00023004"/>
    </source>
</evidence>
<dbReference type="PANTHER" id="PTHR24279">
    <property type="entry name" value="CYTOCHROME P450"/>
    <property type="match status" value="1"/>
</dbReference>
<evidence type="ECO:0008006" key="12">
    <source>
        <dbReference type="Google" id="ProtNLM"/>
    </source>
</evidence>
<keyword evidence="11" id="KW-1185">Reference proteome</keyword>
<accession>A0AAV7I6D7</accession>
<dbReference type="GO" id="GO:0016705">
    <property type="term" value="F:oxidoreductase activity, acting on paired donors, with incorporation or reduction of molecular oxygen"/>
    <property type="evidence" value="ECO:0007669"/>
    <property type="project" value="InterPro"/>
</dbReference>
<comment type="caution">
    <text evidence="10">The sequence shown here is derived from an EMBL/GenBank/DDBJ whole genome shotgun (WGS) entry which is preliminary data.</text>
</comment>
<proteinExistence type="inferred from homology"/>
<dbReference type="Proteomes" id="UP000826195">
    <property type="component" value="Unassembled WGS sequence"/>
</dbReference>
<dbReference type="PRINTS" id="PR00463">
    <property type="entry name" value="EP450I"/>
</dbReference>
<evidence type="ECO:0000256" key="3">
    <source>
        <dbReference type="ARBA" id="ARBA00022617"/>
    </source>
</evidence>
<evidence type="ECO:0000313" key="11">
    <source>
        <dbReference type="Proteomes" id="UP000826195"/>
    </source>
</evidence>
<dbReference type="AlphaFoldDB" id="A0AAV7I6D7"/>
<keyword evidence="7 9" id="KW-0503">Monooxygenase</keyword>
<dbReference type="PROSITE" id="PS00086">
    <property type="entry name" value="CYTOCHROME_P450"/>
    <property type="match status" value="1"/>
</dbReference>
<evidence type="ECO:0000256" key="8">
    <source>
        <dbReference type="PIRSR" id="PIRSR602401-1"/>
    </source>
</evidence>
<dbReference type="InterPro" id="IPR001128">
    <property type="entry name" value="Cyt_P450"/>
</dbReference>
<dbReference type="SUPFAM" id="SSF48264">
    <property type="entry name" value="Cytochrome P450"/>
    <property type="match status" value="1"/>
</dbReference>
<dbReference type="EMBL" id="JAHXZJ010002237">
    <property type="protein sequence ID" value="KAH0545616.1"/>
    <property type="molecule type" value="Genomic_DNA"/>
</dbReference>
<evidence type="ECO:0000256" key="7">
    <source>
        <dbReference type="ARBA" id="ARBA00023033"/>
    </source>
</evidence>
<dbReference type="FunFam" id="1.10.630.10:FF:000006">
    <property type="entry name" value="Cytochrome P450 302a1, mitochondrial"/>
    <property type="match status" value="1"/>
</dbReference>
<dbReference type="GO" id="GO:0004497">
    <property type="term" value="F:monooxygenase activity"/>
    <property type="evidence" value="ECO:0007669"/>
    <property type="project" value="UniProtKB-KW"/>
</dbReference>
<evidence type="ECO:0000256" key="9">
    <source>
        <dbReference type="RuleBase" id="RU000461"/>
    </source>
</evidence>
<dbReference type="Gene3D" id="1.10.630.10">
    <property type="entry name" value="Cytochrome P450"/>
    <property type="match status" value="1"/>
</dbReference>
<keyword evidence="3 8" id="KW-0349">Heme</keyword>
<dbReference type="GO" id="GO:0005506">
    <property type="term" value="F:iron ion binding"/>
    <property type="evidence" value="ECO:0007669"/>
    <property type="project" value="InterPro"/>
</dbReference>
<dbReference type="InterPro" id="IPR002401">
    <property type="entry name" value="Cyt_P450_E_grp-I"/>
</dbReference>
<comment type="similarity">
    <text evidence="2 9">Belongs to the cytochrome P450 family.</text>
</comment>
<dbReference type="GO" id="GO:0020037">
    <property type="term" value="F:heme binding"/>
    <property type="evidence" value="ECO:0007669"/>
    <property type="project" value="InterPro"/>
</dbReference>
<dbReference type="InterPro" id="IPR017972">
    <property type="entry name" value="Cyt_P450_CS"/>
</dbReference>
<keyword evidence="5 9" id="KW-0560">Oxidoreductase</keyword>
<protein>
    <recommendedName>
        <fullName evidence="12">Cytochrome P450</fullName>
    </recommendedName>
</protein>
<evidence type="ECO:0000313" key="10">
    <source>
        <dbReference type="EMBL" id="KAH0545616.1"/>
    </source>
</evidence>
<feature type="binding site" description="axial binding residue" evidence="8">
    <location>
        <position position="476"/>
    </location>
    <ligand>
        <name>heme</name>
        <dbReference type="ChEBI" id="CHEBI:30413"/>
    </ligand>
    <ligandPart>
        <name>Fe</name>
        <dbReference type="ChEBI" id="CHEBI:18248"/>
    </ligandPart>
</feature>
<evidence type="ECO:0000256" key="1">
    <source>
        <dbReference type="ARBA" id="ARBA00001971"/>
    </source>
</evidence>
<dbReference type="InterPro" id="IPR036396">
    <property type="entry name" value="Cyt_P450_sf"/>
</dbReference>
<evidence type="ECO:0000256" key="4">
    <source>
        <dbReference type="ARBA" id="ARBA00022723"/>
    </source>
</evidence>
<dbReference type="PRINTS" id="PR00385">
    <property type="entry name" value="P450"/>
</dbReference>
<keyword evidence="6 8" id="KW-0408">Iron</keyword>
<dbReference type="Pfam" id="PF00067">
    <property type="entry name" value="p450"/>
    <property type="match status" value="1"/>
</dbReference>
<dbReference type="PANTHER" id="PTHR24279:SF120">
    <property type="entry name" value="CYTOCHROME P450"/>
    <property type="match status" value="1"/>
</dbReference>
<evidence type="ECO:0000256" key="2">
    <source>
        <dbReference type="ARBA" id="ARBA00010617"/>
    </source>
</evidence>
<reference evidence="10 11" key="1">
    <citation type="journal article" date="2021" name="J. Hered.">
        <title>A chromosome-level genome assembly of the parasitoid wasp, Cotesia glomerata (Hymenoptera: Braconidae).</title>
        <authorList>
            <person name="Pinto B.J."/>
            <person name="Weis J.J."/>
            <person name="Gamble T."/>
            <person name="Ode P.J."/>
            <person name="Paul R."/>
            <person name="Zaspel J.M."/>
        </authorList>
    </citation>
    <scope>NUCLEOTIDE SEQUENCE [LARGE SCALE GENOMIC DNA]</scope>
    <source>
        <strain evidence="10">CgM1</strain>
    </source>
</reference>
<name>A0AAV7I6D7_COTGL</name>
<sequence length="528" mass="60758">MLTKLCISRLNSPKSINRLLLEKNYASIGTCPVQNDEVSWEEAKPYHEIPGPKSYPIFGNLLKFLPYIGEYGNLPLYEQMKLLNKQYGKIVKLEGVFGRRPSVFLYDPEQCEKMYRVEGAWPLRIAIETMCTYRERNSKVYKGKLGLVGSQGKAWHEFRKNVNQHMMQPRSIKPHVAQVDQVANDFITRIRKLRDVKSFKLPATFNNEMNKWALESICMIAMDHRLGSFEDGLTADSEPQRMIDAVHNMFELFYQLEILPSLWKIYDTPKLKKLFQTLDVITSIASKHIDDAKLKFAKYPKSNTNERSVLESLLSIDEQTAYIMALDMLTAGIDTTGNATGLLLYHISINPRVQEKLREETLNLLPDKTSPVTFDVLNNIPYLKACIKESLRLAPIAIGNLRTMRTDVVLAGYKIPKQTDVVACHSVLSMDPEHFPRPEEFLPERWLRNSNNTDVKASKKAHPFAYMPFGFGPRTCIGRRFGELEMETLTLKMLQNFKIEWPSNEPLKIKSRFINTMDSPLQLKLIDI</sequence>